<protein>
    <submittedName>
        <fullName evidence="2">GNAT family N-acetyltransferase</fullName>
    </submittedName>
</protein>
<dbReference type="Proteomes" id="UP000289411">
    <property type="component" value="Unassembled WGS sequence"/>
</dbReference>
<dbReference type="PANTHER" id="PTHR43451">
    <property type="entry name" value="ACETYLTRANSFERASE (GNAT) FAMILY PROTEIN"/>
    <property type="match status" value="1"/>
</dbReference>
<dbReference type="OrthoDB" id="9789081at2"/>
<dbReference type="RefSeq" id="WP_129219291.1">
    <property type="nucleotide sequence ID" value="NZ_QYBC01000008.1"/>
</dbReference>
<evidence type="ECO:0000259" key="1">
    <source>
        <dbReference type="PROSITE" id="PS51186"/>
    </source>
</evidence>
<organism evidence="2 3">
    <name type="scientific">Lichenibacterium ramalinae</name>
    <dbReference type="NCBI Taxonomy" id="2316527"/>
    <lineage>
        <taxon>Bacteria</taxon>
        <taxon>Pseudomonadati</taxon>
        <taxon>Pseudomonadota</taxon>
        <taxon>Alphaproteobacteria</taxon>
        <taxon>Hyphomicrobiales</taxon>
        <taxon>Lichenihabitantaceae</taxon>
        <taxon>Lichenibacterium</taxon>
    </lineage>
</organism>
<keyword evidence="3" id="KW-1185">Reference proteome</keyword>
<reference evidence="2 3" key="2">
    <citation type="submission" date="2019-02" db="EMBL/GenBank/DDBJ databases">
        <title>'Lichenibacterium ramalinii' gen. nov. sp. nov., 'Lichenibacterium minor' gen. nov. sp. nov.</title>
        <authorList>
            <person name="Pankratov T."/>
        </authorList>
    </citation>
    <scope>NUCLEOTIDE SEQUENCE [LARGE SCALE GENOMIC DNA]</scope>
    <source>
        <strain evidence="2 3">RmlP001</strain>
    </source>
</reference>
<dbReference type="Gene3D" id="3.40.630.30">
    <property type="match status" value="1"/>
</dbReference>
<dbReference type="Pfam" id="PF13673">
    <property type="entry name" value="Acetyltransf_10"/>
    <property type="match status" value="1"/>
</dbReference>
<dbReference type="SUPFAM" id="SSF55729">
    <property type="entry name" value="Acyl-CoA N-acyltransferases (Nat)"/>
    <property type="match status" value="1"/>
</dbReference>
<dbReference type="GO" id="GO:0016747">
    <property type="term" value="F:acyltransferase activity, transferring groups other than amino-acyl groups"/>
    <property type="evidence" value="ECO:0007669"/>
    <property type="project" value="InterPro"/>
</dbReference>
<gene>
    <name evidence="2" type="ORF">D3272_11375</name>
</gene>
<dbReference type="PANTHER" id="PTHR43451:SF1">
    <property type="entry name" value="ACETYLTRANSFERASE"/>
    <property type="match status" value="1"/>
</dbReference>
<dbReference type="InterPro" id="IPR052564">
    <property type="entry name" value="N-acetyltrans/Recomb-assoc"/>
</dbReference>
<accession>A0A4Q2RC72</accession>
<sequence length="172" mass="18411">MAKDDDETGKPALRPMLPDDAPALAAIFGASIEELAAEDYDEDQRAAWMATAEDEGAFGRRLRAMLTLVATVAGTPAGFASLKDNSRIDMLFVDPALAGRGIGTLLVDACEKLARARGAAALTVDASDTARPLFERRGYRAQSRQSIPLNGEWLANTRLELTFESARPDAAD</sequence>
<keyword evidence="2" id="KW-0808">Transferase</keyword>
<dbReference type="PROSITE" id="PS51186">
    <property type="entry name" value="GNAT"/>
    <property type="match status" value="1"/>
</dbReference>
<dbReference type="InterPro" id="IPR000182">
    <property type="entry name" value="GNAT_dom"/>
</dbReference>
<feature type="domain" description="N-acetyltransferase" evidence="1">
    <location>
        <begin position="11"/>
        <end position="164"/>
    </location>
</feature>
<comment type="caution">
    <text evidence="2">The sequence shown here is derived from an EMBL/GenBank/DDBJ whole genome shotgun (WGS) entry which is preliminary data.</text>
</comment>
<dbReference type="InterPro" id="IPR016181">
    <property type="entry name" value="Acyl_CoA_acyltransferase"/>
</dbReference>
<dbReference type="CDD" id="cd04301">
    <property type="entry name" value="NAT_SF"/>
    <property type="match status" value="1"/>
</dbReference>
<proteinExistence type="predicted"/>
<name>A0A4Q2RC72_9HYPH</name>
<reference evidence="2 3" key="1">
    <citation type="submission" date="2018-09" db="EMBL/GenBank/DDBJ databases">
        <authorList>
            <person name="Grouzdev D.S."/>
            <person name="Krutkina M.S."/>
        </authorList>
    </citation>
    <scope>NUCLEOTIDE SEQUENCE [LARGE SCALE GENOMIC DNA]</scope>
    <source>
        <strain evidence="2 3">RmlP001</strain>
    </source>
</reference>
<dbReference type="AlphaFoldDB" id="A0A4Q2RC72"/>
<dbReference type="EMBL" id="QYBC01000008">
    <property type="protein sequence ID" value="RYB05052.1"/>
    <property type="molecule type" value="Genomic_DNA"/>
</dbReference>
<evidence type="ECO:0000313" key="3">
    <source>
        <dbReference type="Proteomes" id="UP000289411"/>
    </source>
</evidence>
<evidence type="ECO:0000313" key="2">
    <source>
        <dbReference type="EMBL" id="RYB05052.1"/>
    </source>
</evidence>